<protein>
    <submittedName>
        <fullName evidence="2">TIGR03620 family F420-dependent LLM class oxidoreductase</fullName>
    </submittedName>
</protein>
<dbReference type="InterPro" id="IPR019922">
    <property type="entry name" value="Lucif-like_OxRdatse_MSMEG_4141"/>
</dbReference>
<reference evidence="2 3" key="1">
    <citation type="submission" date="2023-12" db="EMBL/GenBank/DDBJ databases">
        <title>Amycolatopsis sp. V23-08.</title>
        <authorList>
            <person name="Somphong A."/>
        </authorList>
    </citation>
    <scope>NUCLEOTIDE SEQUENCE [LARGE SCALE GENOMIC DNA]</scope>
    <source>
        <strain evidence="2 3">V23-08</strain>
    </source>
</reference>
<gene>
    <name evidence="2" type="ORF">VA596_45335</name>
</gene>
<dbReference type="InterPro" id="IPR050564">
    <property type="entry name" value="F420-G6PD/mer"/>
</dbReference>
<dbReference type="InterPro" id="IPR036661">
    <property type="entry name" value="Luciferase-like_sf"/>
</dbReference>
<sequence length="275" mass="28970">MSIDLGLLGAHLREHEVSPERAAGLEEAGYGTLWLDASPPADLKLVEQLLDATTRMAVGTSVVNVWTADAETVAASYHRIVARHPDRFLLGVGIGHREVHAEYASPYGKLESYVDTLTAAGVPADRMVLAALGPKMLRLAGERTAGTVPCMITPEHTRRARATLGAGKLVLPGHFALLETDPGRARAIARSAPPGTALQVTNYTANLRRLGFTDDDFAEHGSDRLIDALVLHGGPAAIATGVRAHLDAGADHVGIYPLGDDPIGTLRGVAEAVLP</sequence>
<comment type="caution">
    <text evidence="2">The sequence shown here is derived from an EMBL/GenBank/DDBJ whole genome shotgun (WGS) entry which is preliminary data.</text>
</comment>
<dbReference type="Proteomes" id="UP001304298">
    <property type="component" value="Unassembled WGS sequence"/>
</dbReference>
<evidence type="ECO:0000256" key="1">
    <source>
        <dbReference type="ARBA" id="ARBA00023002"/>
    </source>
</evidence>
<dbReference type="PANTHER" id="PTHR43244">
    <property type="match status" value="1"/>
</dbReference>
<organism evidence="2 3">
    <name type="scientific">Amycolatopsis heterodermiae</name>
    <dbReference type="NCBI Taxonomy" id="3110235"/>
    <lineage>
        <taxon>Bacteria</taxon>
        <taxon>Bacillati</taxon>
        <taxon>Actinomycetota</taxon>
        <taxon>Actinomycetes</taxon>
        <taxon>Pseudonocardiales</taxon>
        <taxon>Pseudonocardiaceae</taxon>
        <taxon>Amycolatopsis</taxon>
    </lineage>
</organism>
<keyword evidence="1" id="KW-0560">Oxidoreductase</keyword>
<keyword evidence="3" id="KW-1185">Reference proteome</keyword>
<dbReference type="SUPFAM" id="SSF51679">
    <property type="entry name" value="Bacterial luciferase-like"/>
    <property type="match status" value="1"/>
</dbReference>
<evidence type="ECO:0000313" key="2">
    <source>
        <dbReference type="EMBL" id="MEA5366823.1"/>
    </source>
</evidence>
<evidence type="ECO:0000313" key="3">
    <source>
        <dbReference type="Proteomes" id="UP001304298"/>
    </source>
</evidence>
<name>A0ABU5RKK9_9PSEU</name>
<accession>A0ABU5RKK9</accession>
<dbReference type="PANTHER" id="PTHR43244:SF1">
    <property type="entry name" value="5,10-METHYLENETETRAHYDROMETHANOPTERIN REDUCTASE"/>
    <property type="match status" value="1"/>
</dbReference>
<dbReference type="Gene3D" id="3.20.20.30">
    <property type="entry name" value="Luciferase-like domain"/>
    <property type="match status" value="2"/>
</dbReference>
<proteinExistence type="predicted"/>
<dbReference type="RefSeq" id="WP_323336335.1">
    <property type="nucleotide sequence ID" value="NZ_JAYFSI010000017.1"/>
</dbReference>
<dbReference type="EMBL" id="JAYFSI010000017">
    <property type="protein sequence ID" value="MEA5366823.1"/>
    <property type="molecule type" value="Genomic_DNA"/>
</dbReference>
<dbReference type="NCBIfam" id="TIGR03620">
    <property type="entry name" value="F420_MSMEG_4141"/>
    <property type="match status" value="1"/>
</dbReference>